<feature type="region of interest" description="Disordered" evidence="1">
    <location>
        <begin position="31"/>
        <end position="93"/>
    </location>
</feature>
<dbReference type="NCBIfam" id="TIGR03057">
    <property type="entry name" value="xxxLxxG_by_4"/>
    <property type="match status" value="2"/>
</dbReference>
<gene>
    <name evidence="2" type="ORF">SUNI508_05590</name>
</gene>
<dbReference type="Proteomes" id="UP001408356">
    <property type="component" value="Unassembled WGS sequence"/>
</dbReference>
<feature type="compositionally biased region" description="Low complexity" evidence="1">
    <location>
        <begin position="39"/>
        <end position="71"/>
    </location>
</feature>
<accession>A0ABR2V419</accession>
<evidence type="ECO:0000313" key="3">
    <source>
        <dbReference type="Proteomes" id="UP001408356"/>
    </source>
</evidence>
<name>A0ABR2V419_9PEZI</name>
<organism evidence="2 3">
    <name type="scientific">Seiridium unicorne</name>
    <dbReference type="NCBI Taxonomy" id="138068"/>
    <lineage>
        <taxon>Eukaryota</taxon>
        <taxon>Fungi</taxon>
        <taxon>Dikarya</taxon>
        <taxon>Ascomycota</taxon>
        <taxon>Pezizomycotina</taxon>
        <taxon>Sordariomycetes</taxon>
        <taxon>Xylariomycetidae</taxon>
        <taxon>Amphisphaeriales</taxon>
        <taxon>Sporocadaceae</taxon>
        <taxon>Seiridium</taxon>
    </lineage>
</organism>
<comment type="caution">
    <text evidence="2">The sequence shown here is derived from an EMBL/GenBank/DDBJ whole genome shotgun (WGS) entry which is preliminary data.</text>
</comment>
<feature type="region of interest" description="Disordered" evidence="1">
    <location>
        <begin position="144"/>
        <end position="167"/>
    </location>
</feature>
<evidence type="ECO:0000313" key="2">
    <source>
        <dbReference type="EMBL" id="KAK9421660.1"/>
    </source>
</evidence>
<feature type="compositionally biased region" description="Polar residues" evidence="1">
    <location>
        <begin position="72"/>
        <end position="82"/>
    </location>
</feature>
<sequence>MMDFCCWFFSCCHAREDDVESGRDAISDGRGALSGGRGALSDGSGALSDGSGALSDGSGALSDGSGALSDSNVKSVVEQPSRTEMAHGLGDNPVPLNKRPHWVSKLRRTGRVVEPWEPITDENFLDAFDQLKRDLEWLQSFKGKRTSPVRANQPRYATGGNGRSDQVYDSQESVYGGSASTVTLPNLDHLGPYLTTSSKQSGTGPDGKSIATPKDGEKVVVGTAKRVNMRDLVSPVVRPSVAPVEGTSDDVFVVSDDRDNDSDGDDVTKHPSTLVKPDTESSASAGCVSKNGEQAETDSDGDASNDSMDTVILDSPPKKKPTN</sequence>
<feature type="region of interest" description="Disordered" evidence="1">
    <location>
        <begin position="191"/>
        <end position="215"/>
    </location>
</feature>
<proteinExistence type="predicted"/>
<feature type="compositionally biased region" description="Polar residues" evidence="1">
    <location>
        <begin position="194"/>
        <end position="203"/>
    </location>
</feature>
<dbReference type="InterPro" id="IPR023908">
    <property type="entry name" value="xxxLxxG_rpt"/>
</dbReference>
<protein>
    <submittedName>
        <fullName evidence="2">Uncharacterized protein</fullName>
    </submittedName>
</protein>
<evidence type="ECO:0000256" key="1">
    <source>
        <dbReference type="SAM" id="MobiDB-lite"/>
    </source>
</evidence>
<feature type="region of interest" description="Disordered" evidence="1">
    <location>
        <begin position="248"/>
        <end position="323"/>
    </location>
</feature>
<keyword evidence="3" id="KW-1185">Reference proteome</keyword>
<dbReference type="EMBL" id="JARVKF010000168">
    <property type="protein sequence ID" value="KAK9421660.1"/>
    <property type="molecule type" value="Genomic_DNA"/>
</dbReference>
<reference evidence="2 3" key="1">
    <citation type="journal article" date="2024" name="J. Plant Pathol.">
        <title>Sequence and assembly of the genome of Seiridium unicorne, isolate CBS 538.82, causal agent of cypress canker disease.</title>
        <authorList>
            <person name="Scali E."/>
            <person name="Rocca G.D."/>
            <person name="Danti R."/>
            <person name="Garbelotto M."/>
            <person name="Barberini S."/>
            <person name="Baroncelli R."/>
            <person name="Emiliani G."/>
        </authorList>
    </citation>
    <scope>NUCLEOTIDE SEQUENCE [LARGE SCALE GENOMIC DNA]</scope>
    <source>
        <strain evidence="2 3">BM-138-508</strain>
    </source>
</reference>